<dbReference type="GO" id="GO:0032259">
    <property type="term" value="P:methylation"/>
    <property type="evidence" value="ECO:0007669"/>
    <property type="project" value="UniProtKB-KW"/>
</dbReference>
<dbReference type="InterPro" id="IPR029063">
    <property type="entry name" value="SAM-dependent_MTases_sf"/>
</dbReference>
<dbReference type="InterPro" id="IPR006764">
    <property type="entry name" value="SAM_dep_MeTrfase_SAV2177_type"/>
</dbReference>
<comment type="caution">
    <text evidence="1">The sequence shown here is derived from an EMBL/GenBank/DDBJ whole genome shotgun (WGS) entry which is preliminary data.</text>
</comment>
<dbReference type="Pfam" id="PF04672">
    <property type="entry name" value="Methyltransf_19"/>
    <property type="match status" value="1"/>
</dbReference>
<dbReference type="PIRSF" id="PIRSF017393">
    <property type="entry name" value="MTase_SAV2177"/>
    <property type="match status" value="1"/>
</dbReference>
<keyword evidence="2" id="KW-1185">Reference proteome</keyword>
<accession>A0ABS5TSD4</accession>
<dbReference type="Gene3D" id="3.40.50.150">
    <property type="entry name" value="Vaccinia Virus protein VP39"/>
    <property type="match status" value="1"/>
</dbReference>
<keyword evidence="1" id="KW-0808">Transferase</keyword>
<evidence type="ECO:0000313" key="1">
    <source>
        <dbReference type="EMBL" id="MBT0773695.1"/>
    </source>
</evidence>
<name>A0ABS5TSD4_9ACTN</name>
<gene>
    <name evidence="1" type="ORF">KIH74_32420</name>
</gene>
<sequence>MTIPQWVGDDIDLTRPSVSRVYDYYLGGFHNFASDREMAEKAIADWPDLPLIMRSNRAFLRRGVKLLIEQGVRQFLDIGSGIPTVGNVHEVAQDLDPASRIVYVDTDPVAVAHSRSLLAGNANAEVLAGDFTQPAKLLAEVEELGLLDLDRPVAVLLNALLHFVPDPLDPAGLIGTFRDWSPAGSYLLISHATHELHPPELTRAHRDLYKNNTASPMTMRSREQVAGFFAGYELLEPGIELSEHWHPDGTGSPDQAERFPIWAGVGRKP</sequence>
<dbReference type="EC" id="2.1.1.-" evidence="1"/>
<keyword evidence="1" id="KW-0489">Methyltransferase</keyword>
<dbReference type="Proteomes" id="UP001197247">
    <property type="component" value="Unassembled WGS sequence"/>
</dbReference>
<evidence type="ECO:0000313" key="2">
    <source>
        <dbReference type="Proteomes" id="UP001197247"/>
    </source>
</evidence>
<dbReference type="SUPFAM" id="SSF53335">
    <property type="entry name" value="S-adenosyl-L-methionine-dependent methyltransferases"/>
    <property type="match status" value="1"/>
</dbReference>
<reference evidence="1 2" key="1">
    <citation type="submission" date="2021-05" db="EMBL/GenBank/DDBJ databases">
        <title>Kineosporia and Streptomyces sp. nov. two new marine actinobacteria isolated from Coral.</title>
        <authorList>
            <person name="Buangrab K."/>
            <person name="Sutthacheep M."/>
            <person name="Yeemin T."/>
            <person name="Harunari E."/>
            <person name="Igarashi Y."/>
            <person name="Kanchanasin P."/>
            <person name="Tanasupawat S."/>
            <person name="Phongsopitanun W."/>
        </authorList>
    </citation>
    <scope>NUCLEOTIDE SEQUENCE [LARGE SCALE GENOMIC DNA]</scope>
    <source>
        <strain evidence="1 2">J2-2</strain>
    </source>
</reference>
<proteinExistence type="predicted"/>
<dbReference type="RefSeq" id="WP_214160235.1">
    <property type="nucleotide sequence ID" value="NZ_JAHBAY010000019.1"/>
</dbReference>
<dbReference type="EMBL" id="JAHBAY010000019">
    <property type="protein sequence ID" value="MBT0773695.1"/>
    <property type="molecule type" value="Genomic_DNA"/>
</dbReference>
<protein>
    <submittedName>
        <fullName evidence="1">SAM-dependent methyltransferase</fullName>
        <ecNumber evidence="1">2.1.1.-</ecNumber>
    </submittedName>
</protein>
<organism evidence="1 2">
    <name type="scientific">Kineosporia corallincola</name>
    <dbReference type="NCBI Taxonomy" id="2835133"/>
    <lineage>
        <taxon>Bacteria</taxon>
        <taxon>Bacillati</taxon>
        <taxon>Actinomycetota</taxon>
        <taxon>Actinomycetes</taxon>
        <taxon>Kineosporiales</taxon>
        <taxon>Kineosporiaceae</taxon>
        <taxon>Kineosporia</taxon>
    </lineage>
</organism>
<dbReference type="GO" id="GO:0008168">
    <property type="term" value="F:methyltransferase activity"/>
    <property type="evidence" value="ECO:0007669"/>
    <property type="project" value="UniProtKB-KW"/>
</dbReference>